<reference evidence="13 14" key="1">
    <citation type="submission" date="2012-12" db="EMBL/GenBank/DDBJ databases">
        <title>Genome assembly of Fulvivirga imtechensis AK7.</title>
        <authorList>
            <person name="Nupur N."/>
            <person name="Khatri I."/>
            <person name="Kumar R."/>
            <person name="Subramanian S."/>
            <person name="Pinnaka A."/>
        </authorList>
    </citation>
    <scope>NUCLEOTIDE SEQUENCE [LARGE SCALE GENOMIC DNA]</scope>
    <source>
        <strain evidence="13 14">AK7</strain>
    </source>
</reference>
<dbReference type="PRINTS" id="PR00344">
    <property type="entry name" value="BCTRLSENSOR"/>
</dbReference>
<dbReference type="Gene3D" id="1.10.287.130">
    <property type="match status" value="1"/>
</dbReference>
<dbReference type="SMART" id="SM00387">
    <property type="entry name" value="HATPase_c"/>
    <property type="match status" value="1"/>
</dbReference>
<evidence type="ECO:0000256" key="8">
    <source>
        <dbReference type="ARBA" id="ARBA00022777"/>
    </source>
</evidence>
<comment type="subcellular location">
    <subcellularLocation>
        <location evidence="2">Cell membrane</location>
    </subcellularLocation>
</comment>
<dbReference type="Gene3D" id="3.30.565.10">
    <property type="entry name" value="Histidine kinase-like ATPase, C-terminal domain"/>
    <property type="match status" value="1"/>
</dbReference>
<feature type="domain" description="Histidine kinase" evidence="12">
    <location>
        <begin position="144"/>
        <end position="362"/>
    </location>
</feature>
<keyword evidence="8 13" id="KW-0418">Kinase</keyword>
<dbReference type="Proteomes" id="UP000011135">
    <property type="component" value="Unassembled WGS sequence"/>
</dbReference>
<dbReference type="PROSITE" id="PS50109">
    <property type="entry name" value="HIS_KIN"/>
    <property type="match status" value="1"/>
</dbReference>
<evidence type="ECO:0000256" key="5">
    <source>
        <dbReference type="ARBA" id="ARBA00022553"/>
    </source>
</evidence>
<keyword evidence="11" id="KW-0472">Membrane</keyword>
<comment type="caution">
    <text evidence="13">The sequence shown here is derived from an EMBL/GenBank/DDBJ whole genome shotgun (WGS) entry which is preliminary data.</text>
</comment>
<evidence type="ECO:0000256" key="6">
    <source>
        <dbReference type="ARBA" id="ARBA00022679"/>
    </source>
</evidence>
<evidence type="ECO:0000256" key="10">
    <source>
        <dbReference type="ARBA" id="ARBA00023012"/>
    </source>
</evidence>
<name>L8JME7_9BACT</name>
<dbReference type="EMBL" id="AMZN01000109">
    <property type="protein sequence ID" value="ELR68567.1"/>
    <property type="molecule type" value="Genomic_DNA"/>
</dbReference>
<dbReference type="SUPFAM" id="SSF55874">
    <property type="entry name" value="ATPase domain of HSP90 chaperone/DNA topoisomerase II/histidine kinase"/>
    <property type="match status" value="1"/>
</dbReference>
<keyword evidence="10" id="KW-0902">Two-component regulatory system</keyword>
<dbReference type="Pfam" id="PF02518">
    <property type="entry name" value="HATPase_c"/>
    <property type="match status" value="1"/>
</dbReference>
<keyword evidence="7" id="KW-0547">Nucleotide-binding</keyword>
<dbReference type="GO" id="GO:0000155">
    <property type="term" value="F:phosphorelay sensor kinase activity"/>
    <property type="evidence" value="ECO:0007669"/>
    <property type="project" value="InterPro"/>
</dbReference>
<keyword evidence="6" id="KW-0808">Transferase</keyword>
<dbReference type="PANTHER" id="PTHR43547:SF2">
    <property type="entry name" value="HYBRID SIGNAL TRANSDUCTION HISTIDINE KINASE C"/>
    <property type="match status" value="1"/>
</dbReference>
<dbReference type="FunFam" id="3.30.565.10:FF:000023">
    <property type="entry name" value="PAS domain-containing sensor histidine kinase"/>
    <property type="match status" value="1"/>
</dbReference>
<evidence type="ECO:0000256" key="1">
    <source>
        <dbReference type="ARBA" id="ARBA00000085"/>
    </source>
</evidence>
<dbReference type="eggNOG" id="COG2205">
    <property type="taxonomic scope" value="Bacteria"/>
</dbReference>
<dbReference type="OrthoDB" id="9813151at2"/>
<dbReference type="RefSeq" id="WP_009583166.1">
    <property type="nucleotide sequence ID" value="NZ_AMZN01000109.1"/>
</dbReference>
<dbReference type="InterPro" id="IPR036890">
    <property type="entry name" value="HATPase_C_sf"/>
</dbReference>
<dbReference type="SUPFAM" id="SSF47384">
    <property type="entry name" value="Homodimeric domain of signal transducing histidine kinase"/>
    <property type="match status" value="1"/>
</dbReference>
<gene>
    <name evidence="13" type="ORF">C900_00255</name>
</gene>
<proteinExistence type="predicted"/>
<dbReference type="GO" id="GO:0005886">
    <property type="term" value="C:plasma membrane"/>
    <property type="evidence" value="ECO:0007669"/>
    <property type="project" value="UniProtKB-SubCell"/>
</dbReference>
<sequence>MTKVLNQTTKDNYRRQITETIPEYFFVYDVEEKKIVYLSDSFQKFNFANNDDDLGNMRTLIHRDYREIFDNIFDQIEKGNYQQDEELKITNEEIPLKWVNISIHPIKSSGSQKVAGHVIDITNRTTMLEQIKKENLDLEDILHIVVHDLRGPLGSVMNLLEIQQNSFGQEQYIDAEGYNIVAQRISREMNTMINSMIEMVQQKSNRFRLNRSRTNFIQLLKGVTENYALDMKNKDINYREDIPKGELYLMIDPGKFKLVIQNLISNAIKFTEQNGHITLSANVENGLVTLKIADDGIGISADKQEEIFERFTKVKQPGTKGEKPIGLGLSIAKRIVEVHNGTIEVESAPGEGATFIVQISEK</sequence>
<keyword evidence="9" id="KW-0067">ATP-binding</keyword>
<dbReference type="STRING" id="1237149.C900_00255"/>
<evidence type="ECO:0000256" key="4">
    <source>
        <dbReference type="ARBA" id="ARBA00022475"/>
    </source>
</evidence>
<evidence type="ECO:0000313" key="14">
    <source>
        <dbReference type="Proteomes" id="UP000011135"/>
    </source>
</evidence>
<dbReference type="EC" id="2.7.13.3" evidence="3"/>
<evidence type="ECO:0000256" key="9">
    <source>
        <dbReference type="ARBA" id="ARBA00022840"/>
    </source>
</evidence>
<protein>
    <recommendedName>
        <fullName evidence="3">histidine kinase</fullName>
        <ecNumber evidence="3">2.7.13.3</ecNumber>
    </recommendedName>
</protein>
<dbReference type="InterPro" id="IPR003594">
    <property type="entry name" value="HATPase_dom"/>
</dbReference>
<dbReference type="InterPro" id="IPR036097">
    <property type="entry name" value="HisK_dim/P_sf"/>
</dbReference>
<evidence type="ECO:0000256" key="11">
    <source>
        <dbReference type="ARBA" id="ARBA00023136"/>
    </source>
</evidence>
<dbReference type="InterPro" id="IPR035965">
    <property type="entry name" value="PAS-like_dom_sf"/>
</dbReference>
<dbReference type="InterPro" id="IPR005467">
    <property type="entry name" value="His_kinase_dom"/>
</dbReference>
<dbReference type="CDD" id="cd00075">
    <property type="entry name" value="HATPase"/>
    <property type="match status" value="1"/>
</dbReference>
<evidence type="ECO:0000256" key="3">
    <source>
        <dbReference type="ARBA" id="ARBA00012438"/>
    </source>
</evidence>
<dbReference type="NCBIfam" id="TIGR00229">
    <property type="entry name" value="sensory_box"/>
    <property type="match status" value="1"/>
</dbReference>
<dbReference type="InterPro" id="IPR000014">
    <property type="entry name" value="PAS"/>
</dbReference>
<comment type="catalytic activity">
    <reaction evidence="1">
        <text>ATP + protein L-histidine = ADP + protein N-phospho-L-histidine.</text>
        <dbReference type="EC" id="2.7.13.3"/>
    </reaction>
</comment>
<accession>L8JME7</accession>
<dbReference type="GO" id="GO:0005524">
    <property type="term" value="F:ATP binding"/>
    <property type="evidence" value="ECO:0007669"/>
    <property type="project" value="UniProtKB-KW"/>
</dbReference>
<dbReference type="Gene3D" id="3.30.450.20">
    <property type="entry name" value="PAS domain"/>
    <property type="match status" value="1"/>
</dbReference>
<keyword evidence="4" id="KW-1003">Cell membrane</keyword>
<evidence type="ECO:0000256" key="2">
    <source>
        <dbReference type="ARBA" id="ARBA00004236"/>
    </source>
</evidence>
<dbReference type="PANTHER" id="PTHR43547">
    <property type="entry name" value="TWO-COMPONENT HISTIDINE KINASE"/>
    <property type="match status" value="1"/>
</dbReference>
<dbReference type="InterPro" id="IPR004358">
    <property type="entry name" value="Sig_transdc_His_kin-like_C"/>
</dbReference>
<evidence type="ECO:0000256" key="7">
    <source>
        <dbReference type="ARBA" id="ARBA00022741"/>
    </source>
</evidence>
<dbReference type="SUPFAM" id="SSF55785">
    <property type="entry name" value="PYP-like sensor domain (PAS domain)"/>
    <property type="match status" value="1"/>
</dbReference>
<keyword evidence="5" id="KW-0597">Phosphoprotein</keyword>
<organism evidence="13 14">
    <name type="scientific">Fulvivirga imtechensis AK7</name>
    <dbReference type="NCBI Taxonomy" id="1237149"/>
    <lineage>
        <taxon>Bacteria</taxon>
        <taxon>Pseudomonadati</taxon>
        <taxon>Bacteroidota</taxon>
        <taxon>Cytophagia</taxon>
        <taxon>Cytophagales</taxon>
        <taxon>Fulvivirgaceae</taxon>
        <taxon>Fulvivirga</taxon>
    </lineage>
</organism>
<evidence type="ECO:0000259" key="12">
    <source>
        <dbReference type="PROSITE" id="PS50109"/>
    </source>
</evidence>
<keyword evidence="14" id="KW-1185">Reference proteome</keyword>
<dbReference type="AlphaFoldDB" id="L8JME7"/>
<evidence type="ECO:0000313" key="13">
    <source>
        <dbReference type="EMBL" id="ELR68567.1"/>
    </source>
</evidence>